<evidence type="ECO:0000313" key="2">
    <source>
        <dbReference type="Proteomes" id="UP000078225"/>
    </source>
</evidence>
<dbReference type="STRING" id="1691903.A9B99_05270"/>
<dbReference type="Proteomes" id="UP000078225">
    <property type="component" value="Unassembled WGS sequence"/>
</dbReference>
<keyword evidence="2" id="KW-1185">Reference proteome</keyword>
<sequence>MYEKCLSLFNWLLIIVKAKGGIYRSQNKRRENILARSWLFSGRQVVVREYVAEKTIQSIKIARLQKNKGAVTRPLCKRH</sequence>
<proteinExistence type="predicted"/>
<gene>
    <name evidence="1" type="ORF">A9B99_05270</name>
</gene>
<evidence type="ECO:0000313" key="1">
    <source>
        <dbReference type="EMBL" id="OAT79101.1"/>
    </source>
</evidence>
<dbReference type="EMBL" id="LYRP01000001">
    <property type="protein sequence ID" value="OAT79101.1"/>
    <property type="molecule type" value="Genomic_DNA"/>
</dbReference>
<organism evidence="1 2">
    <name type="scientific">Mangrovibacter phragmitis</name>
    <dbReference type="NCBI Taxonomy" id="1691903"/>
    <lineage>
        <taxon>Bacteria</taxon>
        <taxon>Pseudomonadati</taxon>
        <taxon>Pseudomonadota</taxon>
        <taxon>Gammaproteobacteria</taxon>
        <taxon>Enterobacterales</taxon>
        <taxon>Enterobacteriaceae</taxon>
        <taxon>Mangrovibacter</taxon>
    </lineage>
</organism>
<reference evidence="2" key="1">
    <citation type="submission" date="2016-05" db="EMBL/GenBank/DDBJ databases">
        <authorList>
            <person name="Behera P."/>
            <person name="Vaishampayan P."/>
            <person name="Singh N."/>
            <person name="Raina V."/>
            <person name="Suar M."/>
            <person name="Pattnaik A."/>
            <person name="Rastogi G."/>
        </authorList>
    </citation>
    <scope>NUCLEOTIDE SEQUENCE [LARGE SCALE GENOMIC DNA]</scope>
    <source>
        <strain evidence="2">MP23</strain>
    </source>
</reference>
<comment type="caution">
    <text evidence="1">The sequence shown here is derived from an EMBL/GenBank/DDBJ whole genome shotgun (WGS) entry which is preliminary data.</text>
</comment>
<protein>
    <submittedName>
        <fullName evidence="1">Uncharacterized protein</fullName>
    </submittedName>
</protein>
<name>A0A1B7LA35_9ENTR</name>
<dbReference type="AlphaFoldDB" id="A0A1B7LA35"/>
<accession>A0A1B7LA35</accession>